<sequence length="362" mass="40308">MQAELEETLLLQEEWTADNTEAMQRRGVLVRQMIPQWLRQQLNEPTSTAVMSDLAVEGRDGTGRKTEIPWTRVYSARRSPSATQGWYIVYLFSAFGDRVYISLNQGTTRWEGGEFRPRAGEELAARVLWARNVLGITWANELALDISLEARRSNLGHQYELGNVVAIEYPLNSIPDDAALASDLRRMIDWLGRIYEAEETSLTIPGEPAAEIADALVAIRQAAGSARKTGQGFRLNTAEKLAIEKHAVQVVTKHYEDLGYSVDDVGTKQPFDLDVKRGDIHLSVEVKGTTSVGAEVILTSGEVNHHRERFPNNSLAIVHSIELNRSDEAPMATGGELHIVSPWEVEDSDLIPLAFKYQTGLT</sequence>
<dbReference type="OrthoDB" id="9802640at2"/>
<dbReference type="InterPro" id="IPR021961">
    <property type="entry name" value="McrB_DNA-bd"/>
</dbReference>
<comment type="caution">
    <text evidence="3">The sequence shown here is derived from an EMBL/GenBank/DDBJ whole genome shotgun (WGS) entry which is preliminary data.</text>
</comment>
<evidence type="ECO:0000259" key="1">
    <source>
        <dbReference type="Pfam" id="PF12102"/>
    </source>
</evidence>
<evidence type="ECO:0000259" key="2">
    <source>
        <dbReference type="Pfam" id="PF13020"/>
    </source>
</evidence>
<feature type="domain" description="Protein NO VEIN C-terminal" evidence="2">
    <location>
        <begin position="243"/>
        <end position="321"/>
    </location>
</feature>
<keyword evidence="4" id="KW-1185">Reference proteome</keyword>
<dbReference type="EMBL" id="SMLB01000050">
    <property type="protein sequence ID" value="TDD65545.1"/>
    <property type="molecule type" value="Genomic_DNA"/>
</dbReference>
<proteinExistence type="predicted"/>
<reference evidence="3 4" key="1">
    <citation type="submission" date="2019-02" db="EMBL/GenBank/DDBJ databases">
        <title>Draft genome sequences of novel Actinobacteria.</title>
        <authorList>
            <person name="Sahin N."/>
            <person name="Ay H."/>
            <person name="Saygin H."/>
        </authorList>
    </citation>
    <scope>NUCLEOTIDE SEQUENCE [LARGE SCALE GENOMIC DNA]</scope>
    <source>
        <strain evidence="3 4">8K307</strain>
    </source>
</reference>
<dbReference type="Pfam" id="PF13020">
    <property type="entry name" value="NOV_C"/>
    <property type="match status" value="1"/>
</dbReference>
<protein>
    <submittedName>
        <fullName evidence="3">DUF3578 domain-containing protein</fullName>
    </submittedName>
</protein>
<accession>A0A4R5A282</accession>
<dbReference type="AlphaFoldDB" id="A0A4R5A282"/>
<dbReference type="InterPro" id="IPR024975">
    <property type="entry name" value="NOV_C"/>
</dbReference>
<dbReference type="Gene3D" id="3.30.920.90">
    <property type="match status" value="1"/>
</dbReference>
<evidence type="ECO:0000313" key="4">
    <source>
        <dbReference type="Proteomes" id="UP000295217"/>
    </source>
</evidence>
<gene>
    <name evidence="3" type="ORF">E1262_24870</name>
</gene>
<organism evidence="3 4">
    <name type="scientific">Jiangella aurantiaca</name>
    <dbReference type="NCBI Taxonomy" id="2530373"/>
    <lineage>
        <taxon>Bacteria</taxon>
        <taxon>Bacillati</taxon>
        <taxon>Actinomycetota</taxon>
        <taxon>Actinomycetes</taxon>
        <taxon>Jiangellales</taxon>
        <taxon>Jiangellaceae</taxon>
        <taxon>Jiangella</taxon>
    </lineage>
</organism>
<dbReference type="RefSeq" id="WP_132106711.1">
    <property type="nucleotide sequence ID" value="NZ_SMLB01000050.1"/>
</dbReference>
<dbReference type="Proteomes" id="UP000295217">
    <property type="component" value="Unassembled WGS sequence"/>
</dbReference>
<feature type="domain" description="Type IV methyl-directed restriction enzyme EcoKMcrB subunit DNA-binding" evidence="1">
    <location>
        <begin position="12"/>
        <end position="191"/>
    </location>
</feature>
<evidence type="ECO:0000313" key="3">
    <source>
        <dbReference type="EMBL" id="TDD65545.1"/>
    </source>
</evidence>
<name>A0A4R5A282_9ACTN</name>
<dbReference type="Pfam" id="PF12102">
    <property type="entry name" value="MrcB_N"/>
    <property type="match status" value="1"/>
</dbReference>